<feature type="coiled-coil region" evidence="1">
    <location>
        <begin position="302"/>
        <end position="342"/>
    </location>
</feature>
<feature type="coiled-coil region" evidence="1">
    <location>
        <begin position="940"/>
        <end position="995"/>
    </location>
</feature>
<feature type="region of interest" description="Disordered" evidence="2">
    <location>
        <begin position="1472"/>
        <end position="1662"/>
    </location>
</feature>
<dbReference type="EMBL" id="LR796736">
    <property type="protein sequence ID" value="CAB4162421.1"/>
    <property type="molecule type" value="Genomic_DNA"/>
</dbReference>
<protein>
    <recommendedName>
        <fullName evidence="4">Tape measure protein</fullName>
    </recommendedName>
</protein>
<feature type="compositionally biased region" description="Basic and acidic residues" evidence="2">
    <location>
        <begin position="263"/>
        <end position="282"/>
    </location>
</feature>
<feature type="compositionally biased region" description="Basic and acidic residues" evidence="2">
    <location>
        <begin position="1504"/>
        <end position="1546"/>
    </location>
</feature>
<feature type="compositionally biased region" description="Polar residues" evidence="2">
    <location>
        <begin position="1547"/>
        <end position="1559"/>
    </location>
</feature>
<feature type="compositionally biased region" description="Basic and acidic residues" evidence="2">
    <location>
        <begin position="1324"/>
        <end position="1361"/>
    </location>
</feature>
<sequence>MSDQNLEYQLEVLVDDADKRMKALFASWDKIGKDAAKSYGKGLADSAREAKKEADQAARAYSDLDKAVSRAEKSADSLVRRYAGLSPEIDKAIGKLRQLVDANKNTPEVTKIREAREATPAGKMNLESQQIQEQIRASVALAAQQKQQQAAADAYIQSSVNKQMLEKTNQRELLRLQQKGMDMISMLEGKTQQYSSEHSAAFAKMRSDLQGYINAQMGVVDTKGGMNAAKSGLRQQLEEIKQDGAIRLNTSRQMQAASQQEEEAARKAGEERSRQMEQQDAARQRELQAIEAAVAREQASEKRREQAAIERYKTAQQAAEQRKAAQENLTNQQEAARQRELQSIQNAVARETAAEKQREQASINRYKTAQQAGEQRRLAQESDEKLNARSVTQQNSLWNAVEKADAALEKQAQTLRNLKNTGAADEIERLRSKLQEVASMDLAKIGGKGTLLPTQNVDTFLADNRLTIQGYDDEIKKLSEVSKTSAESHAERIRQAEKLNATEAQIRATRYSDNAQFQSVVKAQEVETAAFLTNLRARSVGMTKAQVESEISEHQRLAAAKVSLAAEGAQAEVNAQFARATQMNKAAMAVYSVQQAVEDFSYAGMKGAMNNLSFLAMMIGGTGGLVALFGAMALNVGITSGAFDKWADSLEIAGRKTKEQEESVKRLVETMMLLKDLQFDNSKDKAHFNPVEADLNKLSEQQVAKENDIRLEKERAAAANGSVIAYQEMQKIAKSLGSYADMGWSDFGVYNENVQSILENIDLIRQEGQKVITAHYGLMSTPEKTEALRWFDEQLNKMEELDKEFQKFSKMASTDAGFEAMSKAAAESNKELMKLESSLRGITDQLQLTEKTGLTFQGLKDLENYKFSAKGESVSGFAGKNLSTAVSDQNAWYDKRRVELAHELAISIEKAAGSEEKKLAAIEQYLYYLNLEKAWGIEAVNNAEANAAAHEKTTKAIEARETAIKKEIADSERLLEISEKNLQNIQEQKSAWQDTEAKRKAAALDRIDDLKHEENKDSINKDLKTKLEQAKDYKQYLDAVSKHNLDQMKLANAHGKGDANPDHILQQQYDKWKYYNDQEYEEFVKKEKAKAQARIDASEKSTHAEKQKRLDQLKEDLGGKAQDTAARAAQLQAEGKWEQAKSELEKSMKALKELHEAQQKAIGKTTSDQSKKAEQEMEATSKKIEKLFDDMAKLEDQQQQKIKKDIDNQKVALKEIIDLKAQAATINMTNPADIARLAAIEAALARILALMQQIQGTQLVGTSRVAGGPISPNQPPLVTPPAAPPAAPPPVPANQLPPGGGGLPSIPYDGRELPPLPPSTPEQRAMEEQERATAEHWAKQKEMRDKAALDERVAAAEEQRMAKANQNARKQQQDEEIAARHKFMDELDRATPAEKLKSLQEEEAAAWKNYLKPNSTDSGEWGDAYRAVEKEQELQRLAKKSLKEKRELNNEDMKFAEEIRKQDQLARQELLDKGWDADYDPEAGSFSEEFSSPERQAQNKRTRERRDELNKEREHRQKLDDARRKAGLPREDWKKQDYEEAVKAEQRVQNIQKQTQAEQASIDALSQAKEKAEAKAKARAEAKAAEEKKAAEATAKQAAEGLSYQEILDKRDKRRNPGLTPTEDAALAAKQNEIDQLERERVRKEDKEWEDRQKAHSEKIAKENPNGLTAEMLAKEKQHEQDLLDSQREREEYQKKIAEEKAGIGKVTQAKQGAEAINLVDPNEISTVQGVNSQLERTLALVQSIAAASSIGSGMGGGGGAGGGRGGGGGSIANNITINTTAASSSVLSASLAAAAAAQSLAIMRR</sequence>
<accession>A0A6J5NYX9</accession>
<proteinExistence type="predicted"/>
<feature type="compositionally biased region" description="Basic and acidic residues" evidence="2">
    <location>
        <begin position="1169"/>
        <end position="1179"/>
    </location>
</feature>
<keyword evidence="1" id="KW-0175">Coiled coil</keyword>
<reference evidence="3" key="1">
    <citation type="submission" date="2020-04" db="EMBL/GenBank/DDBJ databases">
        <authorList>
            <person name="Chiriac C."/>
            <person name="Salcher M."/>
            <person name="Ghai R."/>
            <person name="Kavagutti S V."/>
        </authorList>
    </citation>
    <scope>NUCLEOTIDE SEQUENCE</scope>
</reference>
<feature type="compositionally biased region" description="Basic and acidic residues" evidence="2">
    <location>
        <begin position="1632"/>
        <end position="1662"/>
    </location>
</feature>
<evidence type="ECO:0000256" key="1">
    <source>
        <dbReference type="SAM" id="Coils"/>
    </source>
</evidence>
<feature type="region of interest" description="Disordered" evidence="2">
    <location>
        <begin position="349"/>
        <end position="388"/>
    </location>
</feature>
<feature type="region of interest" description="Disordered" evidence="2">
    <location>
        <begin position="1160"/>
        <end position="1179"/>
    </location>
</feature>
<gene>
    <name evidence="3" type="ORF">UFOVP785_37</name>
</gene>
<feature type="compositionally biased region" description="Basic and acidic residues" evidence="2">
    <location>
        <begin position="1568"/>
        <end position="1591"/>
    </location>
</feature>
<feature type="coiled-coil region" evidence="1">
    <location>
        <begin position="1427"/>
        <end position="1459"/>
    </location>
</feature>
<name>A0A6J5NYX9_9CAUD</name>
<feature type="region of interest" description="Disordered" evidence="2">
    <location>
        <begin position="251"/>
        <end position="282"/>
    </location>
</feature>
<feature type="region of interest" description="Disordered" evidence="2">
    <location>
        <begin position="1265"/>
        <end position="1375"/>
    </location>
</feature>
<feature type="compositionally biased region" description="Polar residues" evidence="2">
    <location>
        <begin position="360"/>
        <end position="373"/>
    </location>
</feature>
<evidence type="ECO:0008006" key="4">
    <source>
        <dbReference type="Google" id="ProtNLM"/>
    </source>
</evidence>
<evidence type="ECO:0000313" key="3">
    <source>
        <dbReference type="EMBL" id="CAB4162421.1"/>
    </source>
</evidence>
<evidence type="ECO:0000256" key="2">
    <source>
        <dbReference type="SAM" id="MobiDB-lite"/>
    </source>
</evidence>
<organism evidence="3">
    <name type="scientific">uncultured Caudovirales phage</name>
    <dbReference type="NCBI Taxonomy" id="2100421"/>
    <lineage>
        <taxon>Viruses</taxon>
        <taxon>Duplodnaviria</taxon>
        <taxon>Heunggongvirae</taxon>
        <taxon>Uroviricota</taxon>
        <taxon>Caudoviricetes</taxon>
        <taxon>Peduoviridae</taxon>
        <taxon>Maltschvirus</taxon>
        <taxon>Maltschvirus maltsch</taxon>
    </lineage>
</organism>
<feature type="compositionally biased region" description="Basic and acidic residues" evidence="2">
    <location>
        <begin position="374"/>
        <end position="387"/>
    </location>
</feature>
<feature type="compositionally biased region" description="Pro residues" evidence="2">
    <location>
        <begin position="1272"/>
        <end position="1292"/>
    </location>
</feature>